<name>A0A7J7LC70_9MAGN</name>
<evidence type="ECO:0008006" key="4">
    <source>
        <dbReference type="Google" id="ProtNLM"/>
    </source>
</evidence>
<evidence type="ECO:0000313" key="3">
    <source>
        <dbReference type="Proteomes" id="UP000541444"/>
    </source>
</evidence>
<protein>
    <recommendedName>
        <fullName evidence="4">Transposase MuDR plant domain-containing protein</fullName>
    </recommendedName>
</protein>
<feature type="region of interest" description="Disordered" evidence="1">
    <location>
        <begin position="43"/>
        <end position="69"/>
    </location>
</feature>
<reference evidence="2 3" key="1">
    <citation type="journal article" date="2020" name="IScience">
        <title>Genome Sequencing of the Endangered Kingdonia uniflora (Circaeasteraceae, Ranunculales) Reveals Potential Mechanisms of Evolutionary Specialization.</title>
        <authorList>
            <person name="Sun Y."/>
            <person name="Deng T."/>
            <person name="Zhang A."/>
            <person name="Moore M.J."/>
            <person name="Landis J.B."/>
            <person name="Lin N."/>
            <person name="Zhang H."/>
            <person name="Zhang X."/>
            <person name="Huang J."/>
            <person name="Zhang X."/>
            <person name="Sun H."/>
            <person name="Wang H."/>
        </authorList>
    </citation>
    <scope>NUCLEOTIDE SEQUENCE [LARGE SCALE GENOMIC DNA]</scope>
    <source>
        <strain evidence="2">TB1705</strain>
        <tissue evidence="2">Leaf</tissue>
    </source>
</reference>
<comment type="caution">
    <text evidence="2">The sequence shown here is derived from an EMBL/GenBank/DDBJ whole genome shotgun (WGS) entry which is preliminary data.</text>
</comment>
<sequence length="409" mass="47320">MHKSNPDTPFHIWIANEPKVPSQSSQNFIYDFCSSGKGLCTTKDTSSGKGLSTNKTGGPLRHNSFPDHEPEYMGYPKTNGRGLDPRRFGPLVDNDNIPQSNDSFETIRTNVPPSNEPELRFEPKPEEVKDLVDFRFKSGVYTEEPYDFSKEFNIGDLYRDRIELKNHIRAYAVVNKFNLEHVLSNKYKIVVRCKVHTCIRVEIDGGKAYKNTDPVGLQYILGIPKKTWSKLYILMSRYEVAYRNHVESKNNVILKVRDLPIHVFIKELCRICSEMSCTYREEAQKSQARLTSWATDHCESRKFVADSLTCRVCTSRHHFQMASYDRTDSINIEDGTCFYRWWQTIDIPYEHGVHVLGLANVDPTTRISEYFTSDTYKVVYEPIWIPISGIEQYKFFKTDPRVHAPILAV</sequence>
<dbReference type="Proteomes" id="UP000541444">
    <property type="component" value="Unassembled WGS sequence"/>
</dbReference>
<dbReference type="AlphaFoldDB" id="A0A7J7LC70"/>
<evidence type="ECO:0000313" key="2">
    <source>
        <dbReference type="EMBL" id="KAF6140261.1"/>
    </source>
</evidence>
<organism evidence="2 3">
    <name type="scientific">Kingdonia uniflora</name>
    <dbReference type="NCBI Taxonomy" id="39325"/>
    <lineage>
        <taxon>Eukaryota</taxon>
        <taxon>Viridiplantae</taxon>
        <taxon>Streptophyta</taxon>
        <taxon>Embryophyta</taxon>
        <taxon>Tracheophyta</taxon>
        <taxon>Spermatophyta</taxon>
        <taxon>Magnoliopsida</taxon>
        <taxon>Ranunculales</taxon>
        <taxon>Circaeasteraceae</taxon>
        <taxon>Kingdonia</taxon>
    </lineage>
</organism>
<keyword evidence="3" id="KW-1185">Reference proteome</keyword>
<accession>A0A7J7LC70</accession>
<gene>
    <name evidence="2" type="ORF">GIB67_000309</name>
</gene>
<dbReference type="EMBL" id="JACGCM010002394">
    <property type="protein sequence ID" value="KAF6140261.1"/>
    <property type="molecule type" value="Genomic_DNA"/>
</dbReference>
<feature type="compositionally biased region" description="Polar residues" evidence="1">
    <location>
        <begin position="43"/>
        <end position="56"/>
    </location>
</feature>
<evidence type="ECO:0000256" key="1">
    <source>
        <dbReference type="SAM" id="MobiDB-lite"/>
    </source>
</evidence>
<proteinExistence type="predicted"/>